<dbReference type="EMBL" id="MU070050">
    <property type="protein sequence ID" value="KAF5830364.1"/>
    <property type="molecule type" value="Genomic_DNA"/>
</dbReference>
<keyword evidence="3" id="KW-1185">Reference proteome</keyword>
<feature type="region of interest" description="Disordered" evidence="1">
    <location>
        <begin position="765"/>
        <end position="788"/>
    </location>
</feature>
<protein>
    <submittedName>
        <fullName evidence="2">Uncharacterized protein</fullName>
    </submittedName>
</protein>
<feature type="compositionally biased region" description="Pro residues" evidence="1">
    <location>
        <begin position="293"/>
        <end position="312"/>
    </location>
</feature>
<feature type="compositionally biased region" description="Basic residues" evidence="1">
    <location>
        <begin position="708"/>
        <end position="720"/>
    </location>
</feature>
<feature type="compositionally biased region" description="Low complexity" evidence="1">
    <location>
        <begin position="187"/>
        <end position="209"/>
    </location>
</feature>
<evidence type="ECO:0000313" key="2">
    <source>
        <dbReference type="EMBL" id="KAF5830364.1"/>
    </source>
</evidence>
<feature type="region of interest" description="Disordered" evidence="1">
    <location>
        <begin position="473"/>
        <end position="503"/>
    </location>
</feature>
<feature type="compositionally biased region" description="Basic residues" evidence="1">
    <location>
        <begin position="1211"/>
        <end position="1223"/>
    </location>
</feature>
<evidence type="ECO:0000256" key="1">
    <source>
        <dbReference type="SAM" id="MobiDB-lite"/>
    </source>
</evidence>
<organism evidence="2 3">
    <name type="scientific">Dunaliella salina</name>
    <name type="common">Green alga</name>
    <name type="synonym">Protococcus salinus</name>
    <dbReference type="NCBI Taxonomy" id="3046"/>
    <lineage>
        <taxon>Eukaryota</taxon>
        <taxon>Viridiplantae</taxon>
        <taxon>Chlorophyta</taxon>
        <taxon>core chlorophytes</taxon>
        <taxon>Chlorophyceae</taxon>
        <taxon>CS clade</taxon>
        <taxon>Chlamydomonadales</taxon>
        <taxon>Dunaliellaceae</taxon>
        <taxon>Dunaliella</taxon>
    </lineage>
</organism>
<feature type="compositionally biased region" description="Pro residues" evidence="1">
    <location>
        <begin position="226"/>
        <end position="237"/>
    </location>
</feature>
<dbReference type="Proteomes" id="UP000815325">
    <property type="component" value="Unassembled WGS sequence"/>
</dbReference>
<feature type="region of interest" description="Disordered" evidence="1">
    <location>
        <begin position="821"/>
        <end position="870"/>
    </location>
</feature>
<feature type="region of interest" description="Disordered" evidence="1">
    <location>
        <begin position="1156"/>
        <end position="1191"/>
    </location>
</feature>
<feature type="compositionally biased region" description="Polar residues" evidence="1">
    <location>
        <begin position="765"/>
        <end position="777"/>
    </location>
</feature>
<name>A0ABQ7G6X2_DUNSA</name>
<accession>A0ABQ7G6X2</accession>
<feature type="compositionally biased region" description="Polar residues" evidence="1">
    <location>
        <begin position="741"/>
        <end position="751"/>
    </location>
</feature>
<feature type="region of interest" description="Disordered" evidence="1">
    <location>
        <begin position="287"/>
        <end position="312"/>
    </location>
</feature>
<feature type="region of interest" description="Disordered" evidence="1">
    <location>
        <begin position="935"/>
        <end position="993"/>
    </location>
</feature>
<reference evidence="2" key="1">
    <citation type="submission" date="2017-08" db="EMBL/GenBank/DDBJ databases">
        <authorList>
            <person name="Polle J.E."/>
            <person name="Barry K."/>
            <person name="Cushman J."/>
            <person name="Schmutz J."/>
            <person name="Tran D."/>
            <person name="Hathwaick L.T."/>
            <person name="Yim W.C."/>
            <person name="Jenkins J."/>
            <person name="Mckie-Krisberg Z.M."/>
            <person name="Prochnik S."/>
            <person name="Lindquist E."/>
            <person name="Dockter R.B."/>
            <person name="Adam C."/>
            <person name="Molina H."/>
            <person name="Bunkerborg J."/>
            <person name="Jin E."/>
            <person name="Buchheim M."/>
            <person name="Magnuson J."/>
        </authorList>
    </citation>
    <scope>NUCLEOTIDE SEQUENCE</scope>
    <source>
        <strain evidence="2">CCAP 19/18</strain>
    </source>
</reference>
<comment type="caution">
    <text evidence="2">The sequence shown here is derived from an EMBL/GenBank/DDBJ whole genome shotgun (WGS) entry which is preliminary data.</text>
</comment>
<feature type="compositionally biased region" description="Polar residues" evidence="1">
    <location>
        <begin position="821"/>
        <end position="847"/>
    </location>
</feature>
<feature type="region of interest" description="Disordered" evidence="1">
    <location>
        <begin position="178"/>
        <end position="241"/>
    </location>
</feature>
<gene>
    <name evidence="2" type="ORF">DUNSADRAFT_14677</name>
</gene>
<feature type="region of interest" description="Disordered" evidence="1">
    <location>
        <begin position="1211"/>
        <end position="1278"/>
    </location>
</feature>
<sequence length="1278" mass="137665">METCFRKGLPHCHFYEGVVSVTSQRSRQSHDGRVQHLASQEWLMQLGRLQALRRVAGAPACVPKAAVHPRPSHASTKFAAMPEIACGPSQAPADQLYEGPWSLEVLKHQEVHTEQTALPSKFHPHIVMRRIKAANSVWGLRSAVRHVGYAFSMECICAALSQLHYLCKQQQAQQVHSENNPKVDQFSSSSSSTTPAPAAASPSATSSPSGPHEDSTSSIASNLLPHAPPFQGTPPPQLSQLDLTTDTLDCLMHYLAQKGGFAALGPIHIASVASVLGHLLPSIPLHQPALSLPQPPPPGQEQGPPPKPCPAPPYRVSISARLSLAHDVALSAQPHLHALSAKQQSVLLQALARLGFQPSPAWCLAYYRASAVELQRMAQTQTGLVHGWQLLEGQQLRANSCLQEGQQQESMTRSMPRAAEHARIRDPVKVLGGSRVEVPGVEGLSGREAWCSGDHRVHLRKPIWVQAWAAPRPTHNRNLDPNSSSSGSSGDSGYTKRSRREQPQAALVPALSSMLWALAHLKCQPPPAWMHANLALCIPHLPFTQPHTLSTMAWALGSLGYQPPPGFTSALLNATGALLEREQHQRAALAVLVQSPQNGGHGSGQTPGAVHSHPTSSPVNPAGAPDEAGHPTRVGAHWNASQRVLLLWGLAQLEVRPPAAWMEGFLEGLLTVEGAGKQGMGGSEVSMLAHALAKQELKAAEQLPQQQQHHHHHHHHHQSQKMHTEPVPPPLANPRSVASHDPQSATQPLQASPFQLKPARSSLLQHTFQASSAQQGRPLNILQPKPRPSLPTMALMPLEAWDMAQQQQQQLADIIRMNSCPSLAQPNAPRQQPMTPVHASNPSSPAGSTEECEISQSSKPQLWHAGSSPGGRQLQERVLAQAMSEVFLQLPECSSRSLVTLLWSLAKLRLRPHPAFLAAVMDQFQQRWRAQDAGEHSSTCSSSTSIDLSSSSSSSSGGGGSSSGSSSSGCSGGCSSTSPGDENQGGGPSDDAGPCLELDGIRARNSRYVNATDTCMLAYSLACLKVKPSPVWQSRLMEAARVRLHEATPQQLANLVWGLVVMHAHPPMQWLLQLWRVLAGMRDSLGRAEQYQVAMAWLVLPRNHVQRAILAQHHPRLLEHILYSGTGSKADRSTTTVIAAPLSMAASGTSPAAAAPAAATAATSTPKRGSRGARPPTDAQDAGKSASTSCLPPTKWRVLARILKEGLARRSMQHAKRLRKAGKYGRADTGGSAKGRRQAKQPMRLRNRMRRVQRAMLARRRSVGMGGSSAKRPRNKRM</sequence>
<feature type="region of interest" description="Disordered" evidence="1">
    <location>
        <begin position="700"/>
        <end position="751"/>
    </location>
</feature>
<feature type="compositionally biased region" description="Low complexity" evidence="1">
    <location>
        <begin position="937"/>
        <end position="955"/>
    </location>
</feature>
<evidence type="ECO:0000313" key="3">
    <source>
        <dbReference type="Proteomes" id="UP000815325"/>
    </source>
</evidence>
<feature type="compositionally biased region" description="Low complexity" evidence="1">
    <location>
        <begin position="963"/>
        <end position="978"/>
    </location>
</feature>
<feature type="region of interest" description="Disordered" evidence="1">
    <location>
        <begin position="595"/>
        <end position="630"/>
    </location>
</feature>
<feature type="compositionally biased region" description="Basic residues" evidence="1">
    <location>
        <begin position="1234"/>
        <end position="1262"/>
    </location>
</feature>
<feature type="compositionally biased region" description="Low complexity" evidence="1">
    <location>
        <begin position="1156"/>
        <end position="1166"/>
    </location>
</feature>
<feature type="compositionally biased region" description="Low complexity" evidence="1">
    <location>
        <begin position="483"/>
        <end position="493"/>
    </location>
</feature>
<proteinExistence type="predicted"/>